<keyword evidence="3" id="KW-1185">Reference proteome</keyword>
<reference evidence="3" key="1">
    <citation type="journal article" date="2019" name="Int. J. Syst. Evol. Microbiol.">
        <title>The Global Catalogue of Microorganisms (GCM) 10K type strain sequencing project: providing services to taxonomists for standard genome sequencing and annotation.</title>
        <authorList>
            <consortium name="The Broad Institute Genomics Platform"/>
            <consortium name="The Broad Institute Genome Sequencing Center for Infectious Disease"/>
            <person name="Wu L."/>
            <person name="Ma J."/>
        </authorList>
    </citation>
    <scope>NUCLEOTIDE SEQUENCE [LARGE SCALE GENOMIC DNA]</scope>
    <source>
        <strain evidence="3">KCTC 32239</strain>
    </source>
</reference>
<feature type="chain" id="PRO_5046928200" description="Secreted protein with PEP-CTERM sorting signal" evidence="1">
    <location>
        <begin position="19"/>
        <end position="181"/>
    </location>
</feature>
<accession>A0ABQ3ASI9</accession>
<name>A0ABQ3ASI9_9GAMM</name>
<proteinExistence type="predicted"/>
<organism evidence="2 3">
    <name type="scientific">Cellvibrio zantedeschiae</name>
    <dbReference type="NCBI Taxonomy" id="1237077"/>
    <lineage>
        <taxon>Bacteria</taxon>
        <taxon>Pseudomonadati</taxon>
        <taxon>Pseudomonadota</taxon>
        <taxon>Gammaproteobacteria</taxon>
        <taxon>Cellvibrionales</taxon>
        <taxon>Cellvibrionaceae</taxon>
        <taxon>Cellvibrio</taxon>
    </lineage>
</organism>
<evidence type="ECO:0000256" key="1">
    <source>
        <dbReference type="SAM" id="SignalP"/>
    </source>
</evidence>
<sequence length="181" mass="20137">MKKLLFLILLLSSQVLYATPITLAFEFLESSTPERQGRLVLTGDMSFSGTHPVFSNVLQGYIHSSGMTYMFGATHFRYDSLVGNEWGKGYGIMHVNGKYVDAKGFEQSVLAYCEGFEDRFAKTGLLDGEGYFQLGHASNYLPARLKLLVGEPASWLLCLVGVIFSLLRSRVDSVASRRESE</sequence>
<evidence type="ECO:0000313" key="2">
    <source>
        <dbReference type="EMBL" id="GGY62699.1"/>
    </source>
</evidence>
<protein>
    <recommendedName>
        <fullName evidence="4">Secreted protein with PEP-CTERM sorting signal</fullName>
    </recommendedName>
</protein>
<dbReference type="RefSeq" id="WP_189415375.1">
    <property type="nucleotide sequence ID" value="NZ_BMYZ01000001.1"/>
</dbReference>
<dbReference type="EMBL" id="BMYZ01000001">
    <property type="protein sequence ID" value="GGY62699.1"/>
    <property type="molecule type" value="Genomic_DNA"/>
</dbReference>
<evidence type="ECO:0008006" key="4">
    <source>
        <dbReference type="Google" id="ProtNLM"/>
    </source>
</evidence>
<keyword evidence="1" id="KW-0732">Signal</keyword>
<evidence type="ECO:0000313" key="3">
    <source>
        <dbReference type="Proteomes" id="UP000619761"/>
    </source>
</evidence>
<feature type="signal peptide" evidence="1">
    <location>
        <begin position="1"/>
        <end position="18"/>
    </location>
</feature>
<comment type="caution">
    <text evidence="2">The sequence shown here is derived from an EMBL/GenBank/DDBJ whole genome shotgun (WGS) entry which is preliminary data.</text>
</comment>
<dbReference type="Proteomes" id="UP000619761">
    <property type="component" value="Unassembled WGS sequence"/>
</dbReference>
<gene>
    <name evidence="2" type="ORF">GCM10011613_02770</name>
</gene>